<sequence length="189" mass="20691">MGVGPLRCVTCILDVAKNCYILLPRELELRRPCRPPTEMNADAPGVGLGRGASIESRGGRDDSSFSSWANATMQPILLHTAAASDELHERMDDLALREDSTSRRRRPAKRTDDQDTADTRPSPEINGRSSTWAEKTPQTVQSVPSATTLSVRQSPFRSPASKFSKPNLGLREVTVSISESTVAPFVRRS</sequence>
<dbReference type="EMBL" id="WIGM01000040">
    <property type="protein sequence ID" value="KAF6843454.1"/>
    <property type="molecule type" value="Genomic_DNA"/>
</dbReference>
<name>A0A8H6NVR4_9PEZI</name>
<protein>
    <submittedName>
        <fullName evidence="2">Uncharacterized protein</fullName>
    </submittedName>
</protein>
<feature type="region of interest" description="Disordered" evidence="1">
    <location>
        <begin position="91"/>
        <end position="170"/>
    </location>
</feature>
<evidence type="ECO:0000313" key="3">
    <source>
        <dbReference type="Proteomes" id="UP000639643"/>
    </source>
</evidence>
<organism evidence="2 3">
    <name type="scientific">Colletotrichum musicola</name>
    <dbReference type="NCBI Taxonomy" id="2175873"/>
    <lineage>
        <taxon>Eukaryota</taxon>
        <taxon>Fungi</taxon>
        <taxon>Dikarya</taxon>
        <taxon>Ascomycota</taxon>
        <taxon>Pezizomycotina</taxon>
        <taxon>Sordariomycetes</taxon>
        <taxon>Hypocreomycetidae</taxon>
        <taxon>Glomerellales</taxon>
        <taxon>Glomerellaceae</taxon>
        <taxon>Colletotrichum</taxon>
        <taxon>Colletotrichum orchidearum species complex</taxon>
    </lineage>
</organism>
<keyword evidence="3" id="KW-1185">Reference proteome</keyword>
<accession>A0A8H6NVR4</accession>
<reference evidence="2" key="1">
    <citation type="journal article" date="2020" name="Phytopathology">
        <title>Genome Sequence Resources of Colletotrichum truncatum, C. plurivorum, C. musicola, and C. sojae: Four Species Pathogenic to Soybean (Glycine max).</title>
        <authorList>
            <person name="Rogerio F."/>
            <person name="Boufleur T.R."/>
            <person name="Ciampi-Guillardi M."/>
            <person name="Sukno S.A."/>
            <person name="Thon M.R."/>
            <person name="Massola Junior N.S."/>
            <person name="Baroncelli R."/>
        </authorList>
    </citation>
    <scope>NUCLEOTIDE SEQUENCE</scope>
    <source>
        <strain evidence="2">LFN0074</strain>
    </source>
</reference>
<dbReference type="AlphaFoldDB" id="A0A8H6NVR4"/>
<proteinExistence type="predicted"/>
<dbReference type="Proteomes" id="UP000639643">
    <property type="component" value="Unassembled WGS sequence"/>
</dbReference>
<feature type="compositionally biased region" description="Polar residues" evidence="1">
    <location>
        <begin position="127"/>
        <end position="156"/>
    </location>
</feature>
<feature type="region of interest" description="Disordered" evidence="1">
    <location>
        <begin position="38"/>
        <end position="66"/>
    </location>
</feature>
<evidence type="ECO:0000313" key="2">
    <source>
        <dbReference type="EMBL" id="KAF6843454.1"/>
    </source>
</evidence>
<comment type="caution">
    <text evidence="2">The sequence shown here is derived from an EMBL/GenBank/DDBJ whole genome shotgun (WGS) entry which is preliminary data.</text>
</comment>
<evidence type="ECO:0000256" key="1">
    <source>
        <dbReference type="SAM" id="MobiDB-lite"/>
    </source>
</evidence>
<gene>
    <name evidence="2" type="ORF">CMUS01_02068</name>
</gene>
<feature type="compositionally biased region" description="Basic and acidic residues" evidence="1">
    <location>
        <begin position="91"/>
        <end position="102"/>
    </location>
</feature>